<keyword evidence="6" id="KW-1185">Reference proteome</keyword>
<protein>
    <submittedName>
        <fullName evidence="5">Mannitol dehydrogenase family protein</fullName>
    </submittedName>
</protein>
<dbReference type="Pfam" id="PF08125">
    <property type="entry name" value="Mannitol_dh_C"/>
    <property type="match status" value="1"/>
</dbReference>
<evidence type="ECO:0000256" key="2">
    <source>
        <dbReference type="ARBA" id="ARBA00023027"/>
    </source>
</evidence>
<sequence length="363" mass="40360">MKTPILQFGTSRFLQAHVDLFVSEALAKGDALGPITVVQTSGDPQRARRIAALADRHGFPVCIRGLEEGRVIDRELRVKSVTRALSTATQWDDVARVFVEEAEVIVSNTGDSGYVVSPGDALSGVPKSFPMKLLKLLALRYRNGGKPLTVLPCELLSRNGDKLKALIHDLSRRFVPDEGFDAWLSTSVIFANTLVDRIVSAPLEPAGAIAEPYALWVIENRTGLTMPCRHPSIHLVEDLTPHEKLKLHILNLGHTVLADHWLKEARRIDETVREMLASAPVRDMLLQLYREEVIPGFALHGMEQAAVSYLEQTMARFENPFLDHALKDIAGNHREKIERRIAAFLRWCPGIVMPRLEQIAAGA</sequence>
<evidence type="ECO:0000313" key="6">
    <source>
        <dbReference type="Proteomes" id="UP000308530"/>
    </source>
</evidence>
<dbReference type="RefSeq" id="WP_138287071.1">
    <property type="nucleotide sequence ID" value="NZ_CP058350.1"/>
</dbReference>
<feature type="domain" description="Mannitol dehydrogenase N-terminal" evidence="3">
    <location>
        <begin position="5"/>
        <end position="220"/>
    </location>
</feature>
<dbReference type="InterPro" id="IPR008927">
    <property type="entry name" value="6-PGluconate_DH-like_C_sf"/>
</dbReference>
<dbReference type="Pfam" id="PF01232">
    <property type="entry name" value="Mannitol_dh"/>
    <property type="match status" value="1"/>
</dbReference>
<feature type="domain" description="Mannitol dehydrogenase C-terminal" evidence="4">
    <location>
        <begin position="238"/>
        <end position="348"/>
    </location>
</feature>
<dbReference type="Proteomes" id="UP000308530">
    <property type="component" value="Chromosome"/>
</dbReference>
<name>A0ABX6QJK4_9HYPH</name>
<dbReference type="EMBL" id="CP058350">
    <property type="protein sequence ID" value="QLF68736.1"/>
    <property type="molecule type" value="Genomic_DNA"/>
</dbReference>
<dbReference type="InterPro" id="IPR013328">
    <property type="entry name" value="6PGD_dom2"/>
</dbReference>
<reference evidence="5 6" key="1">
    <citation type="submission" date="2020-06" db="EMBL/GenBank/DDBJ databases">
        <title>Genome sequence of Rhizobium sp strain ADMK78.</title>
        <authorList>
            <person name="Rahi P."/>
        </authorList>
    </citation>
    <scope>NUCLEOTIDE SEQUENCE [LARGE SCALE GENOMIC DNA]</scope>
    <source>
        <strain evidence="5 6">ADMK78</strain>
    </source>
</reference>
<dbReference type="SUPFAM" id="SSF51735">
    <property type="entry name" value="NAD(P)-binding Rossmann-fold domains"/>
    <property type="match status" value="1"/>
</dbReference>
<dbReference type="InterPro" id="IPR013118">
    <property type="entry name" value="Mannitol_DH_C"/>
</dbReference>
<dbReference type="InterPro" id="IPR013131">
    <property type="entry name" value="Mannitol_DH_N"/>
</dbReference>
<organism evidence="5 6">
    <name type="scientific">Peteryoungia desertarenae</name>
    <dbReference type="NCBI Taxonomy" id="1813451"/>
    <lineage>
        <taxon>Bacteria</taxon>
        <taxon>Pseudomonadati</taxon>
        <taxon>Pseudomonadota</taxon>
        <taxon>Alphaproteobacteria</taxon>
        <taxon>Hyphomicrobiales</taxon>
        <taxon>Rhizobiaceae</taxon>
        <taxon>Peteryoungia</taxon>
    </lineage>
</organism>
<dbReference type="PANTHER" id="PTHR30524:SF0">
    <property type="entry name" value="ALTRONATE OXIDOREDUCTASE-RELATED"/>
    <property type="match status" value="1"/>
</dbReference>
<dbReference type="Gene3D" id="3.40.50.720">
    <property type="entry name" value="NAD(P)-binding Rossmann-like Domain"/>
    <property type="match status" value="1"/>
</dbReference>
<evidence type="ECO:0000256" key="1">
    <source>
        <dbReference type="ARBA" id="ARBA00023002"/>
    </source>
</evidence>
<gene>
    <name evidence="5" type="ORF">FE840_003775</name>
</gene>
<dbReference type="SUPFAM" id="SSF48179">
    <property type="entry name" value="6-phosphogluconate dehydrogenase C-terminal domain-like"/>
    <property type="match status" value="1"/>
</dbReference>
<evidence type="ECO:0000259" key="3">
    <source>
        <dbReference type="Pfam" id="PF01232"/>
    </source>
</evidence>
<dbReference type="Gene3D" id="1.10.1040.10">
    <property type="entry name" value="N-(1-d-carboxylethyl)-l-norvaline Dehydrogenase, domain 2"/>
    <property type="match status" value="1"/>
</dbReference>
<evidence type="ECO:0000259" key="4">
    <source>
        <dbReference type="Pfam" id="PF08125"/>
    </source>
</evidence>
<dbReference type="InterPro" id="IPR023027">
    <property type="entry name" value="Mannitol_DH_CS"/>
</dbReference>
<dbReference type="PROSITE" id="PS00974">
    <property type="entry name" value="MANNITOL_DHGENASE"/>
    <property type="match status" value="1"/>
</dbReference>
<accession>A0ABX6QJK4</accession>
<dbReference type="InterPro" id="IPR036291">
    <property type="entry name" value="NAD(P)-bd_dom_sf"/>
</dbReference>
<keyword evidence="1" id="KW-0560">Oxidoreductase</keyword>
<proteinExistence type="predicted"/>
<dbReference type="PANTHER" id="PTHR30524">
    <property type="entry name" value="MANNITOL-1-PHOSPHATE 5-DEHYDROGENASE"/>
    <property type="match status" value="1"/>
</dbReference>
<evidence type="ECO:0000313" key="5">
    <source>
        <dbReference type="EMBL" id="QLF68736.1"/>
    </source>
</evidence>
<keyword evidence="2" id="KW-0520">NAD</keyword>